<comment type="function">
    <text evidence="2">Antitoxin component of a type II toxin-antitoxin (TA) system.</text>
</comment>
<evidence type="ECO:0000313" key="5">
    <source>
        <dbReference type="Proteomes" id="UP000467124"/>
    </source>
</evidence>
<dbReference type="Proteomes" id="UP000467124">
    <property type="component" value="Unassembled WGS sequence"/>
</dbReference>
<gene>
    <name evidence="4" type="ORF">GTW20_08830</name>
    <name evidence="3" type="ORF">VSQ78_24165</name>
</gene>
<dbReference type="RefSeq" id="WP_017533241.1">
    <property type="nucleotide sequence ID" value="NZ_BAZE01000008.1"/>
</dbReference>
<reference evidence="3 6" key="2">
    <citation type="submission" date="2024-01" db="EMBL/GenBank/DDBJ databases">
        <title>Genome mining of biosynthetic gene clusters to explore secondary metabolites of Streptomyces sp.</title>
        <authorList>
            <person name="Baig A."/>
            <person name="Ajitkumar Shintre N."/>
            <person name="Kumar H."/>
            <person name="Anbarasu A."/>
            <person name="Ramaiah S."/>
        </authorList>
    </citation>
    <scope>NUCLEOTIDE SEQUENCE [LARGE SCALE GENOMIC DNA]</scope>
    <source>
        <strain evidence="3 6">A01</strain>
    </source>
</reference>
<dbReference type="InterPro" id="IPR036165">
    <property type="entry name" value="YefM-like_sf"/>
</dbReference>
<reference evidence="4 5" key="1">
    <citation type="journal article" date="2019" name="Nat. Commun.">
        <title>The antimicrobial potential of Streptomyces from insect microbiomes.</title>
        <authorList>
            <person name="Chevrette M.G."/>
            <person name="Carlson C.M."/>
            <person name="Ortega H.E."/>
            <person name="Thomas C."/>
            <person name="Ananiev G.E."/>
            <person name="Barns K.J."/>
            <person name="Book A.J."/>
            <person name="Cagnazzo J."/>
            <person name="Carlos C."/>
            <person name="Flanigan W."/>
            <person name="Grubbs K.J."/>
            <person name="Horn H.A."/>
            <person name="Hoffmann F.M."/>
            <person name="Klassen J.L."/>
            <person name="Knack J.J."/>
            <person name="Lewin G.R."/>
            <person name="McDonald B.R."/>
            <person name="Muller L."/>
            <person name="Melo W.G.P."/>
            <person name="Pinto-Tomas A.A."/>
            <person name="Schmitz A."/>
            <person name="Wendt-Pienkowski E."/>
            <person name="Wildman S."/>
            <person name="Zhao M."/>
            <person name="Zhang F."/>
            <person name="Bugni T.S."/>
            <person name="Andes D.R."/>
            <person name="Pupo M.T."/>
            <person name="Currie C.R."/>
        </authorList>
    </citation>
    <scope>NUCLEOTIDE SEQUENCE [LARGE SCALE GENOMIC DNA]</scope>
    <source>
        <strain evidence="4 5">SID5840</strain>
    </source>
</reference>
<accession>A0A7K2IQY7</accession>
<comment type="similarity">
    <text evidence="1 2">Belongs to the phD/YefM antitoxin family.</text>
</comment>
<evidence type="ECO:0000256" key="1">
    <source>
        <dbReference type="ARBA" id="ARBA00009981"/>
    </source>
</evidence>
<evidence type="ECO:0000313" key="4">
    <source>
        <dbReference type="EMBL" id="MYR32371.1"/>
    </source>
</evidence>
<dbReference type="InterPro" id="IPR006442">
    <property type="entry name" value="Antitoxin_Phd/YefM"/>
</dbReference>
<dbReference type="Pfam" id="PF02604">
    <property type="entry name" value="PhdYeFM_antitox"/>
    <property type="match status" value="1"/>
</dbReference>
<dbReference type="Gene3D" id="3.40.1620.10">
    <property type="entry name" value="YefM-like domain"/>
    <property type="match status" value="1"/>
</dbReference>
<dbReference type="Proteomes" id="UP001585053">
    <property type="component" value="Unassembled WGS sequence"/>
</dbReference>
<dbReference type="EMBL" id="WWHY01000001">
    <property type="protein sequence ID" value="MYR32371.1"/>
    <property type="molecule type" value="Genomic_DNA"/>
</dbReference>
<keyword evidence="6" id="KW-1185">Reference proteome</keyword>
<dbReference type="NCBIfam" id="TIGR01552">
    <property type="entry name" value="phd_fam"/>
    <property type="match status" value="1"/>
</dbReference>
<protein>
    <recommendedName>
        <fullName evidence="2">Antitoxin</fullName>
    </recommendedName>
</protein>
<sequence>MSEMQVESIRQVRDHIADVVDRADREDSPTVITRRGREVAAVVPIDLLRRYQQLEEQEIMRMVRERMNNPEPGIPMEEVMAEILDGPE</sequence>
<dbReference type="GeneID" id="91392527"/>
<comment type="caution">
    <text evidence="4">The sequence shown here is derived from an EMBL/GenBank/DDBJ whole genome shotgun (WGS) entry which is preliminary data.</text>
</comment>
<evidence type="ECO:0000256" key="2">
    <source>
        <dbReference type="RuleBase" id="RU362080"/>
    </source>
</evidence>
<dbReference type="SUPFAM" id="SSF143120">
    <property type="entry name" value="YefM-like"/>
    <property type="match status" value="1"/>
</dbReference>
<dbReference type="AlphaFoldDB" id="A0A7K2IQY7"/>
<organism evidence="4 5">
    <name type="scientific">Nocardiopsis alba</name>
    <dbReference type="NCBI Taxonomy" id="53437"/>
    <lineage>
        <taxon>Bacteria</taxon>
        <taxon>Bacillati</taxon>
        <taxon>Actinomycetota</taxon>
        <taxon>Actinomycetes</taxon>
        <taxon>Streptosporangiales</taxon>
        <taxon>Nocardiopsidaceae</taxon>
        <taxon>Nocardiopsis</taxon>
    </lineage>
</organism>
<dbReference type="EMBL" id="JAYMRS010000014">
    <property type="protein sequence ID" value="MFB8770811.1"/>
    <property type="molecule type" value="Genomic_DNA"/>
</dbReference>
<evidence type="ECO:0000313" key="6">
    <source>
        <dbReference type="Proteomes" id="UP001585053"/>
    </source>
</evidence>
<proteinExistence type="inferred from homology"/>
<name>A0A7K2IQY7_9ACTN</name>
<evidence type="ECO:0000313" key="3">
    <source>
        <dbReference type="EMBL" id="MFB8770811.1"/>
    </source>
</evidence>